<reference evidence="1 2" key="1">
    <citation type="journal article" date="2022" name="bioRxiv">
        <title>The genome of the oomycete Peronosclerospora sorghi, a cosmopolitan pathogen of maize and sorghum, is inflated with dispersed pseudogenes.</title>
        <authorList>
            <person name="Fletcher K."/>
            <person name="Martin F."/>
            <person name="Isakeit T."/>
            <person name="Cavanaugh K."/>
            <person name="Magill C."/>
            <person name="Michelmore R."/>
        </authorList>
    </citation>
    <scope>NUCLEOTIDE SEQUENCE [LARGE SCALE GENOMIC DNA]</scope>
    <source>
        <strain evidence="1">P6</strain>
    </source>
</reference>
<gene>
    <name evidence="1" type="ORF">PsorP6_015223</name>
</gene>
<dbReference type="EMBL" id="CM047586">
    <property type="protein sequence ID" value="KAI9909430.1"/>
    <property type="molecule type" value="Genomic_DNA"/>
</dbReference>
<keyword evidence="2" id="KW-1185">Reference proteome</keyword>
<proteinExistence type="predicted"/>
<evidence type="ECO:0000313" key="2">
    <source>
        <dbReference type="Proteomes" id="UP001163321"/>
    </source>
</evidence>
<accession>A0ACC0VS98</accession>
<evidence type="ECO:0000313" key="1">
    <source>
        <dbReference type="EMBL" id="KAI9909430.1"/>
    </source>
</evidence>
<name>A0ACC0VS98_9STRA</name>
<protein>
    <submittedName>
        <fullName evidence="1">Uncharacterized protein</fullName>
    </submittedName>
</protein>
<organism evidence="1 2">
    <name type="scientific">Peronosclerospora sorghi</name>
    <dbReference type="NCBI Taxonomy" id="230839"/>
    <lineage>
        <taxon>Eukaryota</taxon>
        <taxon>Sar</taxon>
        <taxon>Stramenopiles</taxon>
        <taxon>Oomycota</taxon>
        <taxon>Peronosporomycetes</taxon>
        <taxon>Peronosporales</taxon>
        <taxon>Peronosporaceae</taxon>
        <taxon>Peronosclerospora</taxon>
    </lineage>
</organism>
<comment type="caution">
    <text evidence="1">The sequence shown here is derived from an EMBL/GenBank/DDBJ whole genome shotgun (WGS) entry which is preliminary data.</text>
</comment>
<dbReference type="Proteomes" id="UP001163321">
    <property type="component" value="Chromosome 7"/>
</dbReference>
<sequence>MPNVRGYRQRQSIFREHHVGQHAAASESQHSSVRIYLHSVSTDPLAKRKDKVRSLDVGSAAAHDVSVGVLSAAMYALKSCHLVRLHSSNIIRTCWSYGGAALRMSLGTVLERLGYIFCDIKNKFHTHDATRSA</sequence>